<dbReference type="FunFam" id="4.10.70.10:FF:000001">
    <property type="entry name" value="Disintegrin and metalloproteinase domain-containing protein 22"/>
    <property type="match status" value="1"/>
</dbReference>
<proteinExistence type="predicted"/>
<keyword evidence="4" id="KW-0862">Zinc</keyword>
<feature type="disulfide bond" evidence="3">
    <location>
        <begin position="463"/>
        <end position="483"/>
    </location>
</feature>
<keyword evidence="4" id="KW-0479">Metal-binding</keyword>
<feature type="binding site" evidence="4">
    <location>
        <position position="334"/>
    </location>
    <ligand>
        <name>Zn(2+)</name>
        <dbReference type="ChEBI" id="CHEBI:29105"/>
        <note>catalytic</note>
    </ligand>
</feature>
<dbReference type="GO" id="GO:0046872">
    <property type="term" value="F:metal ion binding"/>
    <property type="evidence" value="ECO:0007669"/>
    <property type="project" value="UniProtKB-KW"/>
</dbReference>
<dbReference type="GO" id="GO:0005178">
    <property type="term" value="F:integrin binding"/>
    <property type="evidence" value="ECO:0007669"/>
    <property type="project" value="TreeGrafter"/>
</dbReference>
<dbReference type="InterPro" id="IPR036436">
    <property type="entry name" value="Disintegrin_dom_sf"/>
</dbReference>
<dbReference type="SUPFAM" id="SSF101912">
    <property type="entry name" value="Sema domain"/>
    <property type="match status" value="1"/>
</dbReference>
<sequence>MSPSRHRTGTTDPRHCTILTVLLTVVVVNLSVGYCKPLSSVASPQDGISRGLVLDGSQTNVSSGTDSSGGETPSSGTTEVTGSHPFVNTEDESGDRVARTRPFVVVDGRRRSLAEALQGGHPDRLVSGVQVGGELYLLDLEKNHDLLPKAPNIFYYLPNGTGVSMETAPPTHCYYHGTVRGYLNSRVALSTCSGLRGVIAGKHAPRYLNYQKSNKTIIYRLLDIANQVDWFYRPLNVRVALVGLEIWSERDHIPAKRSPTHTLNHFLEWRSRELLPRLHHDNAQLVMGGSFDGTTVGMASQSSMCSKDRSGGVNVDHLVSVLGVASTVAHELGHNLGMSHDTAERRCQCQNEPRLGGCIMEPSTGFMPGQQFSSCSAKDLSLSLVHGGGMCLFNVPQPERLLGGARCGNLYVEKGEQCDCGLLEECDDPCCNASTCRLQPGAQCSAHGTCCEDCKLRSAGWACREPLGECDLPEFCTGTSAHCPANVFLQNGEPCEDSASYCFGGTCTSLNSQCQMLWGANASHAPALCFSSVNKQGNKYGNCGQTSNGSYIPCRSSGSERPVLSTGAEILITKVQFNHSDLVCRGTYLDLGDDVSDPATVAQGTACGPHKACLDQRCQDVSMFRVEECRGKCSGHGTVSTPGTEAAWTVAPPKLLEARTRLLCHGEGSPFHKSRQHNRTPVTERVDECNGEQVRPLRYQWNRHGDIPLSPPSDKVHDRPAPPTKPLPPDPELKKLQVWRVDIENALPHPPSHSPLTPIAPPISRRSDLHLQTDLFLPTHRILGARFRSPQNLPCRGNLSPLTPQLTSPTLGTPPPSPPRTPEPPRRQAFQTDDLLLPRRNQPFPGNQPTSQTLSNNRAIPPPTGPRDERLMSRGSERPVLSTGAEILITKVQFNHSDLVCRGTYLDLGDDVSDPATVAQGTACGPHKACLDQRCQDVSMFRVEECRGKCSGHGTVSTPGTEAAWTVAPPKLLEARTRLLCHGEGSPFHKSRQHNRTPVTERVDECNGEQVRPLRYQWNRHGDIPLSPPSDKVHDRPAPPTKPLPPDPELKKLQRPAAPSKPLPPDPYSPTNQPQVRPAPPNRPLPPDPPHTRGQVPVPPKPPVPGKPLPLDPPTHLPHPGYATALTAPHPGATTPASLPNSPPAVRPLPPVLGRGSPALRVLSSMTRLLLLWALLGAPVRASGGSVPRMSFLLDSPDRGLFHFNHPDIHNTTTMLLSNDGYTLYVGARNAILSLDVSKPDVITLKNKTDWSPSEEHITTCQNKQKDATVDCPNFIRVLQPKNSSHLYACGSYAYDPQDAYLDTQTFALTPVSKVKGRCPFNPFERNTAITIDGELFTGTTVDFKGEKPAISRHFSRGGRADVRQETSKNLLDGESR</sequence>
<feature type="region of interest" description="Disordered" evidence="6">
    <location>
        <begin position="983"/>
        <end position="1142"/>
    </location>
</feature>
<dbReference type="Gene3D" id="2.130.10.10">
    <property type="entry name" value="YVTN repeat-like/Quinoprotein amine dehydrogenase"/>
    <property type="match status" value="1"/>
</dbReference>
<keyword evidence="2" id="KW-0325">Glycoprotein</keyword>
<evidence type="ECO:0000259" key="9">
    <source>
        <dbReference type="PROSITE" id="PS51004"/>
    </source>
</evidence>
<feature type="compositionally biased region" description="Low complexity" evidence="6">
    <location>
        <begin position="61"/>
        <end position="83"/>
    </location>
</feature>
<dbReference type="Pfam" id="PF01421">
    <property type="entry name" value="Reprolysin"/>
    <property type="match status" value="1"/>
</dbReference>
<comment type="caution">
    <text evidence="10">The sequence shown here is derived from an EMBL/GenBank/DDBJ whole genome shotgun (WGS) entry which is preliminary data.</text>
</comment>
<dbReference type="InterPro" id="IPR001590">
    <property type="entry name" value="Peptidase_M12B"/>
</dbReference>
<feature type="compositionally biased region" description="Basic and acidic residues" evidence="6">
    <location>
        <begin position="866"/>
        <end position="877"/>
    </location>
</feature>
<feature type="compositionally biased region" description="Polar residues" evidence="6">
    <location>
        <begin position="844"/>
        <end position="858"/>
    </location>
</feature>
<comment type="caution">
    <text evidence="5">Lacks conserved residue(s) required for the propagation of feature annotation.</text>
</comment>
<feature type="compositionally biased region" description="Pro residues" evidence="6">
    <location>
        <begin position="1059"/>
        <end position="1068"/>
    </location>
</feature>
<evidence type="ECO:0000259" key="8">
    <source>
        <dbReference type="PROSITE" id="PS50215"/>
    </source>
</evidence>
<feature type="domain" description="Sema" evidence="9">
    <location>
        <begin position="1189"/>
        <end position="1377"/>
    </location>
</feature>
<evidence type="ECO:0000256" key="2">
    <source>
        <dbReference type="ARBA" id="ARBA00023180"/>
    </source>
</evidence>
<dbReference type="GO" id="GO:0007229">
    <property type="term" value="P:integrin-mediated signaling pathway"/>
    <property type="evidence" value="ECO:0007669"/>
    <property type="project" value="TreeGrafter"/>
</dbReference>
<protein>
    <recommendedName>
        <fullName evidence="12">Peptidase M12B domain-containing protein</fullName>
    </recommendedName>
</protein>
<gene>
    <name evidence="10" type="ORF">NHX12_001513</name>
</gene>
<evidence type="ECO:0000259" key="7">
    <source>
        <dbReference type="PROSITE" id="PS50214"/>
    </source>
</evidence>
<feature type="compositionally biased region" description="Pro residues" evidence="6">
    <location>
        <begin position="812"/>
        <end position="822"/>
    </location>
</feature>
<feature type="region of interest" description="Disordered" evidence="6">
    <location>
        <begin position="791"/>
        <end position="877"/>
    </location>
</feature>
<dbReference type="OrthoDB" id="5951731at2759"/>
<feature type="compositionally biased region" description="Basic and acidic residues" evidence="6">
    <location>
        <begin position="1359"/>
        <end position="1377"/>
    </location>
</feature>
<keyword evidence="1 3" id="KW-1015">Disulfide bond</keyword>
<name>A0A9Q0E109_9TELE</name>
<dbReference type="CDD" id="cd04269">
    <property type="entry name" value="ZnMc_adamalysin_II_like"/>
    <property type="match status" value="1"/>
</dbReference>
<feature type="compositionally biased region" description="Low complexity" evidence="6">
    <location>
        <begin position="800"/>
        <end position="811"/>
    </location>
</feature>
<feature type="active site" evidence="4">
    <location>
        <position position="331"/>
    </location>
</feature>
<dbReference type="InterPro" id="IPR001627">
    <property type="entry name" value="Semap_dom"/>
</dbReference>
<dbReference type="GO" id="GO:0004222">
    <property type="term" value="F:metalloendopeptidase activity"/>
    <property type="evidence" value="ECO:0007669"/>
    <property type="project" value="InterPro"/>
</dbReference>
<dbReference type="PROSITE" id="PS50214">
    <property type="entry name" value="DISINTEGRIN_2"/>
    <property type="match status" value="1"/>
</dbReference>
<evidence type="ECO:0008006" key="12">
    <source>
        <dbReference type="Google" id="ProtNLM"/>
    </source>
</evidence>
<dbReference type="FunFam" id="3.40.390.10:FF:000002">
    <property type="entry name" value="Disintegrin and metalloproteinase domain-containing protein 22"/>
    <property type="match status" value="1"/>
</dbReference>
<dbReference type="InterPro" id="IPR006586">
    <property type="entry name" value="ADAM_Cys-rich"/>
</dbReference>
<dbReference type="InterPro" id="IPR024079">
    <property type="entry name" value="MetalloPept_cat_dom_sf"/>
</dbReference>
<evidence type="ECO:0000256" key="4">
    <source>
        <dbReference type="PROSITE-ProRule" id="PRU00276"/>
    </source>
</evidence>
<evidence type="ECO:0000313" key="11">
    <source>
        <dbReference type="Proteomes" id="UP001148018"/>
    </source>
</evidence>
<dbReference type="GO" id="GO:0045087">
    <property type="term" value="P:innate immune response"/>
    <property type="evidence" value="ECO:0007669"/>
    <property type="project" value="TreeGrafter"/>
</dbReference>
<dbReference type="Pfam" id="PF08516">
    <property type="entry name" value="ADAM_CR"/>
    <property type="match status" value="1"/>
</dbReference>
<dbReference type="SUPFAM" id="SSF55486">
    <property type="entry name" value="Metalloproteases ('zincins'), catalytic domain"/>
    <property type="match status" value="1"/>
</dbReference>
<dbReference type="PANTHER" id="PTHR11905">
    <property type="entry name" value="ADAM A DISINTEGRIN AND METALLOPROTEASE DOMAIN"/>
    <property type="match status" value="1"/>
</dbReference>
<feature type="domain" description="Peptidase M12B" evidence="8">
    <location>
        <begin position="207"/>
        <end position="396"/>
    </location>
</feature>
<feature type="region of interest" description="Disordered" evidence="6">
    <location>
        <begin position="667"/>
        <end position="732"/>
    </location>
</feature>
<evidence type="ECO:0000256" key="3">
    <source>
        <dbReference type="PROSITE-ProRule" id="PRU00068"/>
    </source>
</evidence>
<dbReference type="PROSITE" id="PS50215">
    <property type="entry name" value="ADAM_MEPRO"/>
    <property type="match status" value="1"/>
</dbReference>
<evidence type="ECO:0000313" key="10">
    <source>
        <dbReference type="EMBL" id="KAJ3597998.1"/>
    </source>
</evidence>
<feature type="region of interest" description="Disordered" evidence="6">
    <location>
        <begin position="1355"/>
        <end position="1377"/>
    </location>
</feature>
<dbReference type="GO" id="GO:0007399">
    <property type="term" value="P:nervous system development"/>
    <property type="evidence" value="ECO:0007669"/>
    <property type="project" value="UniProtKB-ARBA"/>
</dbReference>
<organism evidence="10 11">
    <name type="scientific">Muraenolepis orangiensis</name>
    <name type="common">Patagonian moray cod</name>
    <dbReference type="NCBI Taxonomy" id="630683"/>
    <lineage>
        <taxon>Eukaryota</taxon>
        <taxon>Metazoa</taxon>
        <taxon>Chordata</taxon>
        <taxon>Craniata</taxon>
        <taxon>Vertebrata</taxon>
        <taxon>Euteleostomi</taxon>
        <taxon>Actinopterygii</taxon>
        <taxon>Neopterygii</taxon>
        <taxon>Teleostei</taxon>
        <taxon>Neoteleostei</taxon>
        <taxon>Acanthomorphata</taxon>
        <taxon>Zeiogadaria</taxon>
        <taxon>Gadariae</taxon>
        <taxon>Gadiformes</taxon>
        <taxon>Muraenolepidoidei</taxon>
        <taxon>Muraenolepididae</taxon>
        <taxon>Muraenolepis</taxon>
    </lineage>
</organism>
<feature type="binding site" evidence="4">
    <location>
        <position position="330"/>
    </location>
    <ligand>
        <name>Zn(2+)</name>
        <dbReference type="ChEBI" id="CHEBI:29105"/>
        <note>catalytic</note>
    </ligand>
</feature>
<dbReference type="Proteomes" id="UP001148018">
    <property type="component" value="Unassembled WGS sequence"/>
</dbReference>
<dbReference type="SUPFAM" id="SSF57552">
    <property type="entry name" value="Blood coagulation inhibitor (disintegrin)"/>
    <property type="match status" value="1"/>
</dbReference>
<keyword evidence="11" id="KW-1185">Reference proteome</keyword>
<feature type="compositionally biased region" description="Pro residues" evidence="6">
    <location>
        <begin position="1077"/>
        <end position="1089"/>
    </location>
</feature>
<dbReference type="Pfam" id="PF00200">
    <property type="entry name" value="Disintegrin"/>
    <property type="match status" value="1"/>
</dbReference>
<dbReference type="InterPro" id="IPR002870">
    <property type="entry name" value="Peptidase_M12B_N"/>
</dbReference>
<dbReference type="Gene3D" id="3.40.390.10">
    <property type="entry name" value="Collagenase (Catalytic Domain)"/>
    <property type="match status" value="1"/>
</dbReference>
<dbReference type="EMBL" id="JANIIK010000109">
    <property type="protein sequence ID" value="KAJ3597998.1"/>
    <property type="molecule type" value="Genomic_DNA"/>
</dbReference>
<feature type="region of interest" description="Disordered" evidence="6">
    <location>
        <begin position="52"/>
        <end position="100"/>
    </location>
</feature>
<evidence type="ECO:0000256" key="1">
    <source>
        <dbReference type="ARBA" id="ARBA00023157"/>
    </source>
</evidence>
<evidence type="ECO:0000256" key="5">
    <source>
        <dbReference type="PROSITE-ProRule" id="PRU00352"/>
    </source>
</evidence>
<feature type="binding site" evidence="4">
    <location>
        <position position="340"/>
    </location>
    <ligand>
        <name>Zn(2+)</name>
        <dbReference type="ChEBI" id="CHEBI:29105"/>
        <note>catalytic</note>
    </ligand>
</feature>
<reference evidence="10" key="1">
    <citation type="submission" date="2022-07" db="EMBL/GenBank/DDBJ databases">
        <title>Chromosome-level genome of Muraenolepis orangiensis.</title>
        <authorList>
            <person name="Kim J."/>
        </authorList>
    </citation>
    <scope>NUCLEOTIDE SEQUENCE</scope>
    <source>
        <strain evidence="10">KU_S4_2022</strain>
        <tissue evidence="10">Muscle</tissue>
    </source>
</reference>
<accession>A0A9Q0E109</accession>
<evidence type="ECO:0000256" key="6">
    <source>
        <dbReference type="SAM" id="MobiDB-lite"/>
    </source>
</evidence>
<feature type="compositionally biased region" description="Pro residues" evidence="6">
    <location>
        <begin position="1038"/>
        <end position="1047"/>
    </location>
</feature>
<feature type="compositionally biased region" description="Pro residues" evidence="6">
    <location>
        <begin position="721"/>
        <end position="730"/>
    </location>
</feature>
<dbReference type="Pfam" id="PF01562">
    <property type="entry name" value="Pep_M12B_propep"/>
    <property type="match status" value="1"/>
</dbReference>
<dbReference type="InterPro" id="IPR015943">
    <property type="entry name" value="WD40/YVTN_repeat-like_dom_sf"/>
</dbReference>
<dbReference type="PANTHER" id="PTHR11905:SF130">
    <property type="entry name" value="DISINTEGRIN AND METALLOPROTEINASE DOMAIN-CONTAINING PROTEIN 15"/>
    <property type="match status" value="1"/>
</dbReference>
<dbReference type="GO" id="GO:0005615">
    <property type="term" value="C:extracellular space"/>
    <property type="evidence" value="ECO:0007669"/>
    <property type="project" value="TreeGrafter"/>
</dbReference>
<dbReference type="GO" id="GO:0006508">
    <property type="term" value="P:proteolysis"/>
    <property type="evidence" value="ECO:0007669"/>
    <property type="project" value="InterPro"/>
</dbReference>
<dbReference type="SMART" id="SM00608">
    <property type="entry name" value="ACR"/>
    <property type="match status" value="1"/>
</dbReference>
<dbReference type="PROSITE" id="PS51004">
    <property type="entry name" value="SEMA"/>
    <property type="match status" value="1"/>
</dbReference>
<dbReference type="InterPro" id="IPR034027">
    <property type="entry name" value="Reprolysin_adamalysin"/>
</dbReference>
<feature type="compositionally biased region" description="Pro residues" evidence="6">
    <location>
        <begin position="1097"/>
        <end position="1117"/>
    </location>
</feature>
<dbReference type="InterPro" id="IPR036352">
    <property type="entry name" value="Semap_dom_sf"/>
</dbReference>
<dbReference type="SMART" id="SM00050">
    <property type="entry name" value="DISIN"/>
    <property type="match status" value="1"/>
</dbReference>
<dbReference type="Gene3D" id="4.10.70.10">
    <property type="entry name" value="Disintegrin domain"/>
    <property type="match status" value="1"/>
</dbReference>
<feature type="domain" description="Disintegrin" evidence="7">
    <location>
        <begin position="404"/>
        <end position="491"/>
    </location>
</feature>
<dbReference type="InterPro" id="IPR001762">
    <property type="entry name" value="Disintegrin_dom"/>
</dbReference>